<dbReference type="InterPro" id="IPR011032">
    <property type="entry name" value="GroES-like_sf"/>
</dbReference>
<evidence type="ECO:0000313" key="2">
    <source>
        <dbReference type="EMBL" id="GGO01059.1"/>
    </source>
</evidence>
<dbReference type="Gene3D" id="3.40.50.720">
    <property type="entry name" value="NAD(P)-binding Rossmann-like Domain"/>
    <property type="match status" value="1"/>
</dbReference>
<dbReference type="Pfam" id="PF13602">
    <property type="entry name" value="ADH_zinc_N_2"/>
    <property type="match status" value="1"/>
</dbReference>
<evidence type="ECO:0000313" key="3">
    <source>
        <dbReference type="Proteomes" id="UP000606653"/>
    </source>
</evidence>
<dbReference type="RefSeq" id="WP_018978752.1">
    <property type="nucleotide sequence ID" value="NZ_BMLN01000006.1"/>
</dbReference>
<organism evidence="2 3">
    <name type="scientific">Saccharibacillus kuerlensis</name>
    <dbReference type="NCBI Taxonomy" id="459527"/>
    <lineage>
        <taxon>Bacteria</taxon>
        <taxon>Bacillati</taxon>
        <taxon>Bacillota</taxon>
        <taxon>Bacilli</taxon>
        <taxon>Bacillales</taxon>
        <taxon>Paenibacillaceae</taxon>
        <taxon>Saccharibacillus</taxon>
    </lineage>
</organism>
<dbReference type="SUPFAM" id="SSF51735">
    <property type="entry name" value="NAD(P)-binding Rossmann-fold domains"/>
    <property type="match status" value="1"/>
</dbReference>
<sequence>MKAVICTNYGPPEVLKIQEVDRPTPKDHEVLIKILAASAHIGDTRIRKADPLLVRLLFGMLKPKKNLILGLEVSGVIEAVGKDVQSFKPGDEVFGLTGFRGGCAEYICLPGKVEQGTGEKKGMVVLKPGHLSHEEAAVVPSGALTALKNLQKANIRSGQKVLIYGASGSLGTYAIQLAKYYGAEVTAVCSRGNFELVRSLGADQVIDYTVEDFTASETRYDIVYDAVIKSKAAQCQKILTPNGIFVNNSRLAKIEEADFLFIKSLLEDHKLKPVVDRTYALKEIVKAHRYVDTGRKKGNVAITIGR</sequence>
<dbReference type="InterPro" id="IPR013149">
    <property type="entry name" value="ADH-like_C"/>
</dbReference>
<keyword evidence="3" id="KW-1185">Reference proteome</keyword>
<gene>
    <name evidence="2" type="ORF">GCM10010969_22930</name>
</gene>
<dbReference type="InterPro" id="IPR020843">
    <property type="entry name" value="ER"/>
</dbReference>
<reference evidence="3" key="1">
    <citation type="journal article" date="2019" name="Int. J. Syst. Evol. Microbiol.">
        <title>The Global Catalogue of Microorganisms (GCM) 10K type strain sequencing project: providing services to taxonomists for standard genome sequencing and annotation.</title>
        <authorList>
            <consortium name="The Broad Institute Genomics Platform"/>
            <consortium name="The Broad Institute Genome Sequencing Center for Infectious Disease"/>
            <person name="Wu L."/>
            <person name="Ma J."/>
        </authorList>
    </citation>
    <scope>NUCLEOTIDE SEQUENCE [LARGE SCALE GENOMIC DNA]</scope>
    <source>
        <strain evidence="3">CGMCC 1.6964</strain>
    </source>
</reference>
<dbReference type="Pfam" id="PF00107">
    <property type="entry name" value="ADH_zinc_N"/>
    <property type="match status" value="1"/>
</dbReference>
<dbReference type="InterPro" id="IPR036291">
    <property type="entry name" value="NAD(P)-bd_dom_sf"/>
</dbReference>
<dbReference type="Pfam" id="PF08240">
    <property type="entry name" value="ADH_N"/>
    <property type="match status" value="1"/>
</dbReference>
<dbReference type="SUPFAM" id="SSF50129">
    <property type="entry name" value="GroES-like"/>
    <property type="match status" value="1"/>
</dbReference>
<name>A0ABQ2L5B3_9BACL</name>
<dbReference type="PANTHER" id="PTHR44013">
    <property type="entry name" value="ZINC-TYPE ALCOHOL DEHYDROGENASE-LIKE PROTEIN C16A3.02C"/>
    <property type="match status" value="1"/>
</dbReference>
<accession>A0ABQ2L5B3</accession>
<comment type="caution">
    <text evidence="2">The sequence shown here is derived from an EMBL/GenBank/DDBJ whole genome shotgun (WGS) entry which is preliminary data.</text>
</comment>
<dbReference type="Proteomes" id="UP000606653">
    <property type="component" value="Unassembled WGS sequence"/>
</dbReference>
<dbReference type="Gene3D" id="3.90.180.10">
    <property type="entry name" value="Medium-chain alcohol dehydrogenases, catalytic domain"/>
    <property type="match status" value="1"/>
</dbReference>
<dbReference type="SMART" id="SM00829">
    <property type="entry name" value="PKS_ER"/>
    <property type="match status" value="1"/>
</dbReference>
<evidence type="ECO:0000259" key="1">
    <source>
        <dbReference type="SMART" id="SM00829"/>
    </source>
</evidence>
<protein>
    <submittedName>
        <fullName evidence="2">Alcohol dehydrogenase</fullName>
    </submittedName>
</protein>
<dbReference type="InterPro" id="IPR052733">
    <property type="entry name" value="Chloroplast_QOR"/>
</dbReference>
<feature type="domain" description="Enoyl reductase (ER)" evidence="1">
    <location>
        <begin position="10"/>
        <end position="302"/>
    </location>
</feature>
<dbReference type="PANTHER" id="PTHR44013:SF1">
    <property type="entry name" value="ZINC-TYPE ALCOHOL DEHYDROGENASE-LIKE PROTEIN C16A3.02C"/>
    <property type="match status" value="1"/>
</dbReference>
<dbReference type="CDD" id="cd08267">
    <property type="entry name" value="MDR1"/>
    <property type="match status" value="1"/>
</dbReference>
<proteinExistence type="predicted"/>
<dbReference type="EMBL" id="BMLN01000006">
    <property type="protein sequence ID" value="GGO01059.1"/>
    <property type="molecule type" value="Genomic_DNA"/>
</dbReference>
<dbReference type="InterPro" id="IPR013154">
    <property type="entry name" value="ADH-like_N"/>
</dbReference>